<name>A0A8S9MF29_BRACR</name>
<dbReference type="AlphaFoldDB" id="A0A8S9MF29"/>
<protein>
    <submittedName>
        <fullName evidence="2">Uncharacterized protein</fullName>
    </submittedName>
</protein>
<evidence type="ECO:0000313" key="2">
    <source>
        <dbReference type="EMBL" id="KAF2617602.1"/>
    </source>
</evidence>
<organism evidence="2 3">
    <name type="scientific">Brassica cretica</name>
    <name type="common">Mustard</name>
    <dbReference type="NCBI Taxonomy" id="69181"/>
    <lineage>
        <taxon>Eukaryota</taxon>
        <taxon>Viridiplantae</taxon>
        <taxon>Streptophyta</taxon>
        <taxon>Embryophyta</taxon>
        <taxon>Tracheophyta</taxon>
        <taxon>Spermatophyta</taxon>
        <taxon>Magnoliopsida</taxon>
        <taxon>eudicotyledons</taxon>
        <taxon>Gunneridae</taxon>
        <taxon>Pentapetalae</taxon>
        <taxon>rosids</taxon>
        <taxon>malvids</taxon>
        <taxon>Brassicales</taxon>
        <taxon>Brassicaceae</taxon>
        <taxon>Brassiceae</taxon>
        <taxon>Brassica</taxon>
    </lineage>
</organism>
<proteinExistence type="predicted"/>
<gene>
    <name evidence="2" type="ORF">F2Q68_00038519</name>
</gene>
<reference evidence="2" key="1">
    <citation type="submission" date="2019-12" db="EMBL/GenBank/DDBJ databases">
        <title>Genome sequencing and annotation of Brassica cretica.</title>
        <authorList>
            <person name="Studholme D.J."/>
            <person name="Sarris P.F."/>
        </authorList>
    </citation>
    <scope>NUCLEOTIDE SEQUENCE</scope>
    <source>
        <strain evidence="2">PFS-001/15</strain>
        <tissue evidence="2">Leaf</tissue>
    </source>
</reference>
<evidence type="ECO:0000313" key="3">
    <source>
        <dbReference type="Proteomes" id="UP000712281"/>
    </source>
</evidence>
<dbReference type="EMBL" id="QGKW02000007">
    <property type="protein sequence ID" value="KAF2617602.1"/>
    <property type="molecule type" value="Genomic_DNA"/>
</dbReference>
<feature type="region of interest" description="Disordered" evidence="1">
    <location>
        <begin position="286"/>
        <end position="313"/>
    </location>
</feature>
<sequence>MSRLSEDALSKGKTLKTERYIINTLVNGMGHLWKCDTLENGMGRFPKDSTEISVTPCGSIWIGWGLTSMASDQESGPGSDQNMTKSGVDRVKMRRFSLVWTKIAIWPSWERTHVRVSSLKIGTCSLGLGWCIEWLGDWLNLLRLEYADPNLESWTSDTSHVFVWVLDGPSTVVEVANSVRWAKIGQAQCSSHQVWPAQLAGLLAHSAGSSGSQLNSAGWSVGSSDQCVSSGRLPGRLDGQGWLWAGGFFWSGHGHGHARASAYTLKHKEKQRKGGELDGFNIQDEEWFEGHKENPPGPENTRKGSRKKRDGRIPLPMAKTTLRGEVHGKAVSWELGTTMREGRRPYSTLNGMNSLEGGCSVESGFMGVQWKGLLVRPMERSYQYWKPSKTRPLKTIYCDVNGGTEPGPWPVQEVIVLGHRLD</sequence>
<comment type="caution">
    <text evidence="2">The sequence shown here is derived from an EMBL/GenBank/DDBJ whole genome shotgun (WGS) entry which is preliminary data.</text>
</comment>
<evidence type="ECO:0000256" key="1">
    <source>
        <dbReference type="SAM" id="MobiDB-lite"/>
    </source>
</evidence>
<dbReference type="Proteomes" id="UP000712281">
    <property type="component" value="Unassembled WGS sequence"/>
</dbReference>
<accession>A0A8S9MF29</accession>